<organism evidence="15 16">
    <name type="scientific">Mycobacterium asiaticum</name>
    <dbReference type="NCBI Taxonomy" id="1790"/>
    <lineage>
        <taxon>Bacteria</taxon>
        <taxon>Bacillati</taxon>
        <taxon>Actinomycetota</taxon>
        <taxon>Actinomycetes</taxon>
        <taxon>Mycobacteriales</taxon>
        <taxon>Mycobacteriaceae</taxon>
        <taxon>Mycobacterium</taxon>
    </lineage>
</organism>
<evidence type="ECO:0000256" key="3">
    <source>
        <dbReference type="ARBA" id="ARBA00022475"/>
    </source>
</evidence>
<feature type="region of interest" description="Disordered" evidence="12">
    <location>
        <begin position="364"/>
        <end position="391"/>
    </location>
</feature>
<dbReference type="PRINTS" id="PR00723">
    <property type="entry name" value="SUBTILISIN"/>
</dbReference>
<dbReference type="AlphaFoldDB" id="A0A1A3KFK4"/>
<dbReference type="EMBL" id="LZLM01000104">
    <property type="protein sequence ID" value="OBJ82781.1"/>
    <property type="molecule type" value="Genomic_DNA"/>
</dbReference>
<evidence type="ECO:0000256" key="2">
    <source>
        <dbReference type="ARBA" id="ARBA00011073"/>
    </source>
</evidence>
<keyword evidence="9 13" id="KW-0472">Membrane</keyword>
<dbReference type="Proteomes" id="UP000093925">
    <property type="component" value="Unassembled WGS sequence"/>
</dbReference>
<dbReference type="PROSITE" id="PS00138">
    <property type="entry name" value="SUBTILASE_SER"/>
    <property type="match status" value="1"/>
</dbReference>
<keyword evidence="3" id="KW-1003">Cell membrane</keyword>
<evidence type="ECO:0000256" key="13">
    <source>
        <dbReference type="SAM" id="Phobius"/>
    </source>
</evidence>
<reference evidence="15 16" key="1">
    <citation type="submission" date="2016-06" db="EMBL/GenBank/DDBJ databases">
        <authorList>
            <person name="Kjaerup R.B."/>
            <person name="Dalgaard T.S."/>
            <person name="Juul-Madsen H.R."/>
        </authorList>
    </citation>
    <scope>NUCLEOTIDE SEQUENCE [LARGE SCALE GENOMIC DNA]</scope>
    <source>
        <strain evidence="15 16">1276495.2</strain>
    </source>
</reference>
<dbReference type="PROSITE" id="PS51892">
    <property type="entry name" value="SUBTILASE"/>
    <property type="match status" value="1"/>
</dbReference>
<feature type="active site" description="Charge relay system" evidence="10">
    <location>
        <position position="303"/>
    </location>
</feature>
<proteinExistence type="inferred from homology"/>
<comment type="subcellular location">
    <subcellularLocation>
        <location evidence="1">Cell membrane</location>
        <topology evidence="1">Single-pass membrane protein</topology>
    </subcellularLocation>
</comment>
<sequence>MLLAAALTAPFSTPLARAVSPPPVDEKRLPAAALPSPSAPTVQREVCAAAAADPALTGMPAQVADMDLPRIWQLSRGTGQRVAVIDTGVRRHPRLSSLVAGGDYVSVGDGTQDCDAHGTLVAGIIAARASETDQLSGVAPEATVISIRQSSTRFSPVGDRSGRGLGDVQTMAKAVRTAADMGATVINISSVACVASADTLDDRALGAAIAYAVDVKNAVVVAAAGNSGGASQCPPQPAAVSPAWYDDYVLTVGSVNPQGVPSSFTLAGPWVDVAATGEGVTSLSPINDGIVNSVAGQPLSGTSYAAPVVSGLAALIRARFPALTARGVMQRIETTAHHPPAGWDPAVGNGVIDALAAISTGTVGQIGTPGSRPVDLPAPTTRQPSDKRPRDTAFRGAASCLVVLLVAVASVTLRRLRRQRVPAD</sequence>
<comment type="caution">
    <text evidence="15">The sequence shown here is derived from an EMBL/GenBank/DDBJ whole genome shotgun (WGS) entry which is preliminary data.</text>
</comment>
<evidence type="ECO:0000313" key="16">
    <source>
        <dbReference type="Proteomes" id="UP000093925"/>
    </source>
</evidence>
<comment type="similarity">
    <text evidence="2 10 11">Belongs to the peptidase S8 family.</text>
</comment>
<feature type="active site" description="Charge relay system" evidence="10">
    <location>
        <position position="86"/>
    </location>
</feature>
<feature type="transmembrane region" description="Helical" evidence="13">
    <location>
        <begin position="393"/>
        <end position="413"/>
    </location>
</feature>
<keyword evidence="7 10" id="KW-0720">Serine protease</keyword>
<evidence type="ECO:0000256" key="9">
    <source>
        <dbReference type="ARBA" id="ARBA00023136"/>
    </source>
</evidence>
<evidence type="ECO:0000256" key="4">
    <source>
        <dbReference type="ARBA" id="ARBA00022670"/>
    </source>
</evidence>
<keyword evidence="4 10" id="KW-0645">Protease</keyword>
<keyword evidence="8 13" id="KW-1133">Transmembrane helix</keyword>
<evidence type="ECO:0000256" key="12">
    <source>
        <dbReference type="SAM" id="MobiDB-lite"/>
    </source>
</evidence>
<evidence type="ECO:0000256" key="11">
    <source>
        <dbReference type="RuleBase" id="RU003355"/>
    </source>
</evidence>
<gene>
    <name evidence="15" type="ORF">A5640_20620</name>
</gene>
<keyword evidence="5 13" id="KW-0812">Transmembrane</keyword>
<protein>
    <submittedName>
        <fullName evidence="15">Type VII secretion-associated serine protease mycosin</fullName>
    </submittedName>
</protein>
<dbReference type="Pfam" id="PF00082">
    <property type="entry name" value="Peptidase_S8"/>
    <property type="match status" value="1"/>
</dbReference>
<dbReference type="InterPro" id="IPR023828">
    <property type="entry name" value="Peptidase_S8_Ser-AS"/>
</dbReference>
<dbReference type="InterPro" id="IPR022398">
    <property type="entry name" value="Peptidase_S8_His-AS"/>
</dbReference>
<name>A0A1A3KFK4_MYCAS</name>
<dbReference type="GO" id="GO:0006508">
    <property type="term" value="P:proteolysis"/>
    <property type="evidence" value="ECO:0007669"/>
    <property type="project" value="UniProtKB-KW"/>
</dbReference>
<evidence type="ECO:0000256" key="5">
    <source>
        <dbReference type="ARBA" id="ARBA00022692"/>
    </source>
</evidence>
<dbReference type="InterPro" id="IPR000209">
    <property type="entry name" value="Peptidase_S8/S53_dom"/>
</dbReference>
<evidence type="ECO:0000313" key="15">
    <source>
        <dbReference type="EMBL" id="OBJ82781.1"/>
    </source>
</evidence>
<dbReference type="NCBIfam" id="TIGR03921">
    <property type="entry name" value="T7SS_mycosin"/>
    <property type="match status" value="1"/>
</dbReference>
<dbReference type="Gene3D" id="3.40.50.200">
    <property type="entry name" value="Peptidase S8/S53 domain"/>
    <property type="match status" value="1"/>
</dbReference>
<dbReference type="PANTHER" id="PTHR43806">
    <property type="entry name" value="PEPTIDASE S8"/>
    <property type="match status" value="1"/>
</dbReference>
<dbReference type="InterPro" id="IPR050131">
    <property type="entry name" value="Peptidase_S8_subtilisin-like"/>
</dbReference>
<feature type="domain" description="Peptidase S8/S53" evidence="14">
    <location>
        <begin position="77"/>
        <end position="350"/>
    </location>
</feature>
<dbReference type="GO" id="GO:0004252">
    <property type="term" value="F:serine-type endopeptidase activity"/>
    <property type="evidence" value="ECO:0007669"/>
    <property type="project" value="UniProtKB-UniRule"/>
</dbReference>
<dbReference type="SUPFAM" id="SSF52743">
    <property type="entry name" value="Subtilisin-like"/>
    <property type="match status" value="1"/>
</dbReference>
<feature type="active site" description="Charge relay system" evidence="10">
    <location>
        <position position="117"/>
    </location>
</feature>
<dbReference type="InterPro" id="IPR023827">
    <property type="entry name" value="Peptidase_S8_Asp-AS"/>
</dbReference>
<dbReference type="InterPro" id="IPR036852">
    <property type="entry name" value="Peptidase_S8/S53_dom_sf"/>
</dbReference>
<dbReference type="InterPro" id="IPR015500">
    <property type="entry name" value="Peptidase_S8_subtilisin-rel"/>
</dbReference>
<evidence type="ECO:0000256" key="1">
    <source>
        <dbReference type="ARBA" id="ARBA00004162"/>
    </source>
</evidence>
<dbReference type="InterPro" id="IPR023834">
    <property type="entry name" value="T7SS_pept_S8A_mycosin"/>
</dbReference>
<accession>A0A1A3KFK4</accession>
<evidence type="ECO:0000256" key="7">
    <source>
        <dbReference type="ARBA" id="ARBA00022825"/>
    </source>
</evidence>
<evidence type="ECO:0000256" key="8">
    <source>
        <dbReference type="ARBA" id="ARBA00022989"/>
    </source>
</evidence>
<evidence type="ECO:0000256" key="6">
    <source>
        <dbReference type="ARBA" id="ARBA00022801"/>
    </source>
</evidence>
<dbReference type="GO" id="GO:0005886">
    <property type="term" value="C:plasma membrane"/>
    <property type="evidence" value="ECO:0007669"/>
    <property type="project" value="UniProtKB-SubCell"/>
</dbReference>
<feature type="region of interest" description="Disordered" evidence="12">
    <location>
        <begin position="15"/>
        <end position="37"/>
    </location>
</feature>
<dbReference type="PANTHER" id="PTHR43806:SF11">
    <property type="entry name" value="CEREVISIN-RELATED"/>
    <property type="match status" value="1"/>
</dbReference>
<evidence type="ECO:0000256" key="10">
    <source>
        <dbReference type="PROSITE-ProRule" id="PRU01240"/>
    </source>
</evidence>
<keyword evidence="6 10" id="KW-0378">Hydrolase</keyword>
<dbReference type="PROSITE" id="PS00136">
    <property type="entry name" value="SUBTILASE_ASP"/>
    <property type="match status" value="1"/>
</dbReference>
<evidence type="ECO:0000259" key="14">
    <source>
        <dbReference type="Pfam" id="PF00082"/>
    </source>
</evidence>
<dbReference type="PROSITE" id="PS00137">
    <property type="entry name" value="SUBTILASE_HIS"/>
    <property type="match status" value="1"/>
</dbReference>